<dbReference type="EMBL" id="BMZC01000014">
    <property type="protein sequence ID" value="GGZ78107.1"/>
    <property type="molecule type" value="Genomic_DNA"/>
</dbReference>
<dbReference type="GO" id="GO:0016747">
    <property type="term" value="F:acyltransferase activity, transferring groups other than amino-acyl groups"/>
    <property type="evidence" value="ECO:0007669"/>
    <property type="project" value="InterPro"/>
</dbReference>
<evidence type="ECO:0000313" key="3">
    <source>
        <dbReference type="EMBL" id="GGZ78107.1"/>
    </source>
</evidence>
<protein>
    <recommendedName>
        <fullName evidence="2">Acyltransferase 3 domain-containing protein</fullName>
    </recommendedName>
</protein>
<feature type="transmembrane region" description="Helical" evidence="1">
    <location>
        <begin position="317"/>
        <end position="339"/>
    </location>
</feature>
<organism evidence="3 4">
    <name type="scientific">Paraglaciecola chathamensis</name>
    <dbReference type="NCBI Taxonomy" id="368405"/>
    <lineage>
        <taxon>Bacteria</taxon>
        <taxon>Pseudomonadati</taxon>
        <taxon>Pseudomonadota</taxon>
        <taxon>Gammaproteobacteria</taxon>
        <taxon>Alteromonadales</taxon>
        <taxon>Alteromonadaceae</taxon>
        <taxon>Paraglaciecola</taxon>
    </lineage>
</organism>
<keyword evidence="1" id="KW-0812">Transmembrane</keyword>
<proteinExistence type="predicted"/>
<feature type="transmembrane region" description="Helical" evidence="1">
    <location>
        <begin position="283"/>
        <end position="305"/>
    </location>
</feature>
<gene>
    <name evidence="3" type="ORF">GCM10011274_40330</name>
</gene>
<name>A0A8H9IF65_9ALTE</name>
<dbReference type="Proteomes" id="UP000622604">
    <property type="component" value="Unassembled WGS sequence"/>
</dbReference>
<dbReference type="PANTHER" id="PTHR23028">
    <property type="entry name" value="ACETYLTRANSFERASE"/>
    <property type="match status" value="1"/>
</dbReference>
<evidence type="ECO:0000256" key="1">
    <source>
        <dbReference type="SAM" id="Phobius"/>
    </source>
</evidence>
<feature type="domain" description="Acyltransferase 3" evidence="2">
    <location>
        <begin position="8"/>
        <end position="366"/>
    </location>
</feature>
<sequence>MVNRAIHWDVLRAILVLVVINEHVLRAVHGVATNMEVLVTSDTSLWEYFWLFSPLQLLHNGAAAVSIMFALSGYLVSKSAFNATNLSALSFFQRIVKRYFRLTFPVVGGLLFFGVVAYFQLINPDDRPLYVHAFGLHPFDVNSANFISLIKQGFIDTPFRLERSHIPVLWVVALELFASFALILVVAISKTRFLKEKYHHHLALSLGVVLIALFHSEIVIGFCLGYLLAVSEHYKEFSLPDKSKLLLCLLTIFTFMFAMKGGISGPFNFFDVGVHQLDLQYIIYSYGGAGLIFLIHSTASLRNLFNSPFLAFIGQRSYSILLVHTTVIVSIGLAVYAALPFTESIRFMGFALCVYVVSVIIGSVMYRIFEIPTLSAKMR</sequence>
<accession>A0A8H9IF65</accession>
<feature type="transmembrane region" description="Helical" evidence="1">
    <location>
        <begin position="345"/>
        <end position="369"/>
    </location>
</feature>
<feature type="transmembrane region" description="Helical" evidence="1">
    <location>
        <begin position="245"/>
        <end position="263"/>
    </location>
</feature>
<feature type="transmembrane region" description="Helical" evidence="1">
    <location>
        <begin position="201"/>
        <end position="224"/>
    </location>
</feature>
<dbReference type="InterPro" id="IPR002656">
    <property type="entry name" value="Acyl_transf_3_dom"/>
</dbReference>
<keyword evidence="1" id="KW-0472">Membrane</keyword>
<evidence type="ECO:0000313" key="4">
    <source>
        <dbReference type="Proteomes" id="UP000622604"/>
    </source>
</evidence>
<feature type="transmembrane region" description="Helical" evidence="1">
    <location>
        <begin position="57"/>
        <end position="77"/>
    </location>
</feature>
<reference evidence="3" key="2">
    <citation type="submission" date="2020-09" db="EMBL/GenBank/DDBJ databases">
        <authorList>
            <person name="Sun Q."/>
            <person name="Kim S."/>
        </authorList>
    </citation>
    <scope>NUCLEOTIDE SEQUENCE</scope>
    <source>
        <strain evidence="3">KCTC 32337</strain>
    </source>
</reference>
<comment type="caution">
    <text evidence="3">The sequence shown here is derived from an EMBL/GenBank/DDBJ whole genome shotgun (WGS) entry which is preliminary data.</text>
</comment>
<dbReference type="AlphaFoldDB" id="A0A8H9IF65"/>
<dbReference type="InterPro" id="IPR050879">
    <property type="entry name" value="Acyltransferase_3"/>
</dbReference>
<dbReference type="Pfam" id="PF01757">
    <property type="entry name" value="Acyl_transf_3"/>
    <property type="match status" value="1"/>
</dbReference>
<feature type="transmembrane region" description="Helical" evidence="1">
    <location>
        <begin position="98"/>
        <end position="123"/>
    </location>
</feature>
<feature type="transmembrane region" description="Helical" evidence="1">
    <location>
        <begin position="168"/>
        <end position="189"/>
    </location>
</feature>
<keyword evidence="1" id="KW-1133">Transmembrane helix</keyword>
<evidence type="ECO:0000259" key="2">
    <source>
        <dbReference type="Pfam" id="PF01757"/>
    </source>
</evidence>
<reference evidence="3" key="1">
    <citation type="journal article" date="2014" name="Int. J. Syst. Evol. Microbiol.">
        <title>Complete genome sequence of Corynebacterium casei LMG S-19264T (=DSM 44701T), isolated from a smear-ripened cheese.</title>
        <authorList>
            <consortium name="US DOE Joint Genome Institute (JGI-PGF)"/>
            <person name="Walter F."/>
            <person name="Albersmeier A."/>
            <person name="Kalinowski J."/>
            <person name="Ruckert C."/>
        </authorList>
    </citation>
    <scope>NUCLEOTIDE SEQUENCE</scope>
    <source>
        <strain evidence="3">KCTC 32337</strain>
    </source>
</reference>